<dbReference type="Pfam" id="PF10441">
    <property type="entry name" value="Urb2"/>
    <property type="match status" value="1"/>
</dbReference>
<evidence type="ECO:0000256" key="1">
    <source>
        <dbReference type="SAM" id="MobiDB-lite"/>
    </source>
</evidence>
<name>A0A3M6TCX9_POCDA</name>
<evidence type="ECO:0000259" key="2">
    <source>
        <dbReference type="Pfam" id="PF10441"/>
    </source>
</evidence>
<organism evidence="3 4">
    <name type="scientific">Pocillopora damicornis</name>
    <name type="common">Cauliflower coral</name>
    <name type="synonym">Millepora damicornis</name>
    <dbReference type="NCBI Taxonomy" id="46731"/>
    <lineage>
        <taxon>Eukaryota</taxon>
        <taxon>Metazoa</taxon>
        <taxon>Cnidaria</taxon>
        <taxon>Anthozoa</taxon>
        <taxon>Hexacorallia</taxon>
        <taxon>Scleractinia</taxon>
        <taxon>Astrocoeniina</taxon>
        <taxon>Pocilloporidae</taxon>
        <taxon>Pocillopora</taxon>
    </lineage>
</organism>
<proteinExistence type="predicted"/>
<feature type="compositionally biased region" description="Basic and acidic residues" evidence="1">
    <location>
        <begin position="908"/>
        <end position="924"/>
    </location>
</feature>
<gene>
    <name evidence="3" type="ORF">pdam_00016186</name>
</gene>
<accession>A0A3M6TCX9</accession>
<dbReference type="EMBL" id="RCHS01003846">
    <property type="protein sequence ID" value="RMX39220.1"/>
    <property type="molecule type" value="Genomic_DNA"/>
</dbReference>
<dbReference type="Proteomes" id="UP000275408">
    <property type="component" value="Unassembled WGS sequence"/>
</dbReference>
<sequence>MKSSLRGIYSKLKDSAVAWDERLSLARHAWDSKDCVIPNKQQVLFDWIIQEITLGYKKGAKSVDHELLSGLWLLLLHTLQSQEDLYSPGNLPITLKSQFIQVFTDAFMFKDSVQNGASISTPISCCYAIMSTPHLSASMVAKFESYASFLSALVTLYLQICSERSEELHLLLEICLQKYLLVQRQQANQRKVFTSMCHQLLEPLIKLRHMLKGFSKICQPMVLCGDQQPEDSWQIGKMEKISCLLELAVTRCLFHKDHMAEYPQAFRGQEEKQTESDEPANKKARIFSYPKLLFEKIWEMVESQATADVDTKEAALDILPFLYKEFIKSNRKPNCSASPVEFAFFTEMCQLLGVLNGNNITPSMFTLLHQLLESILHYDIYQVSDDNQNGLVQFNSYDSLVKIVIKTEEPGKAVFQCLDVLLKLNHSLVEPHLDVIWKMLWRTECSAGDSHNSLMNSLISTYVKLRQFDKLVLAILDSLRSLNPSSSGLTSFFNQRFIKAIQGLPLGQITTIWNIFCNEITENYLGNYILQGSEAAPGNKLNAKEKSSPQLALWKKLEYVSSIFCSFLLHTSFVGIGEHRKGKTSLSVVGTLLSRTVQEVLDPMIEFSSKVQHDRVKESACFSILLLQRALGDLALFLGDFKIANLDNETTRLLPSVEWIDAMNDFVPGKRNKEILAVLSKDKGRLRYLMSALCIQSIRYALLHENKTAEKKGEGNELKRLVSCVCSSVNDTLWCSASWDRQERSISQENALVALWDLISKHAAVILPLCTADQQLQIAHLIIRTITQETQDARQTQLGCITLLDVSMELIQNASFHEMLAMQSGTVCAFWVRLRHAIDSGECSANSLEERLMKALSSIATLAASDDGILTETCDDHSANNGEQEESIEDSEGEQSAEESSDDDKGENEESRANETRESDKPRGDNLQPFHSLCFDITKISSSVLSAEVHSTNWSASAEKIKQYIRVLGFLPLDWLSNENHVRCLIGLFTCDVLLGSNVFQDCSPDTLKPLSLSRHLLSVLFDGSVTRRKFVAHHVLDLDSLHSWLIGSATRLWRQKCTNPATVTAMNLMVRQTRDLFFSTFKYLLRAPFQTVNAVQKTTETLTDELQAFSAEVRDASVDSLEKSLTSYHVVSVVVEGILALCKEVVNSKITSNKMIRISSDVVIKLGPVLLELLRGIVQKLRRKPRIKHSDAQKSTLSDFFFQWPDYIDSFTSLLHVYSVSEQSRKLIRVNEAFKQCEWQEVFDVMLAAVVHNVFETDQMESALPANGHKDRIVRACLRFLRVVCISCVALHLPVDFRVRLLASTLYFLRKLEQNKKNCTEDRKKDDRLSDMKSGLHQSEKIEKCIREQGRFSDSESITEEGYLLAVSLLEGCDPGLLPELLEGLGDEINIKNIGNACFERLTVVLRVWLRLLSGRFTKDRRKELRPILPKTLLTVQSILQELKSENLMVVKLATEVMEKILSLGKGMVLPHNAVLVLHSGLIKLVANDKSFPRLFESQYSLLRCDVQNDAAVERNVDKTSAERLKPIELVQSAQKMARLYQEISTHKIAFSKYSPYMIADYIHGVQTVAVPSVIRDALTSGVYCLFELCGEHELSLLHAVLEKGSRELFHSLHADYTKYHKFKGKRLGGK</sequence>
<dbReference type="OrthoDB" id="160374at2759"/>
<evidence type="ECO:0000313" key="4">
    <source>
        <dbReference type="Proteomes" id="UP000275408"/>
    </source>
</evidence>
<dbReference type="GO" id="GO:0005730">
    <property type="term" value="C:nucleolus"/>
    <property type="evidence" value="ECO:0007669"/>
    <property type="project" value="TreeGrafter"/>
</dbReference>
<feature type="domain" description="Nucleolar 27S pre-rRNA processing Urb2/Npa2 C-terminal" evidence="2">
    <location>
        <begin position="1429"/>
        <end position="1627"/>
    </location>
</feature>
<dbReference type="STRING" id="46731.A0A3M6TCX9"/>
<dbReference type="PANTHER" id="PTHR15682">
    <property type="entry name" value="UNHEALTHY RIBOSOME BIOGENESIS PROTEIN 2 HOMOLOG"/>
    <property type="match status" value="1"/>
</dbReference>
<evidence type="ECO:0000313" key="3">
    <source>
        <dbReference type="EMBL" id="RMX39220.1"/>
    </source>
</evidence>
<dbReference type="GO" id="GO:0042254">
    <property type="term" value="P:ribosome biogenesis"/>
    <property type="evidence" value="ECO:0007669"/>
    <property type="project" value="TreeGrafter"/>
</dbReference>
<keyword evidence="4" id="KW-1185">Reference proteome</keyword>
<feature type="region of interest" description="Disordered" evidence="1">
    <location>
        <begin position="871"/>
        <end position="926"/>
    </location>
</feature>
<protein>
    <recommendedName>
        <fullName evidence="2">Nucleolar 27S pre-rRNA processing Urb2/Npa2 C-terminal domain-containing protein</fullName>
    </recommendedName>
</protein>
<dbReference type="InterPro" id="IPR052609">
    <property type="entry name" value="Ribosome_Biogenesis_Reg"/>
</dbReference>
<comment type="caution">
    <text evidence="3">The sequence shown here is derived from an EMBL/GenBank/DDBJ whole genome shotgun (WGS) entry which is preliminary data.</text>
</comment>
<reference evidence="3 4" key="1">
    <citation type="journal article" date="2018" name="Sci. Rep.">
        <title>Comparative analysis of the Pocillopora damicornis genome highlights role of immune system in coral evolution.</title>
        <authorList>
            <person name="Cunning R."/>
            <person name="Bay R.A."/>
            <person name="Gillette P."/>
            <person name="Baker A.C."/>
            <person name="Traylor-Knowles N."/>
        </authorList>
    </citation>
    <scope>NUCLEOTIDE SEQUENCE [LARGE SCALE GENOMIC DNA]</scope>
    <source>
        <strain evidence="3">RSMAS</strain>
        <tissue evidence="3">Whole animal</tissue>
    </source>
</reference>
<feature type="compositionally biased region" description="Acidic residues" evidence="1">
    <location>
        <begin position="883"/>
        <end position="907"/>
    </location>
</feature>
<dbReference type="PANTHER" id="PTHR15682:SF2">
    <property type="entry name" value="UNHEALTHY RIBOSOME BIOGENESIS PROTEIN 2 HOMOLOG"/>
    <property type="match status" value="1"/>
</dbReference>
<dbReference type="InterPro" id="IPR018849">
    <property type="entry name" value="Urb2/Npa2_C"/>
</dbReference>